<sequence length="345" mass="39359">MNKVQEIKDWQPSVRQQTPMENTKVDPSTSPKPNTAFNYIRPTTHSSEGRFEPNMLSQPTTPRPYPIHTMAPKSHLAMNELSPKFMPAKSFELLYLSDKTTLSPIQIEAKMDRGFFLANNEWTCYRRNYFQVSTVFSLAHYSQAYYYVRTQRGTLEHVQRFLVGLSARVANSDKEIELIQQTAKRDKGPQFKPSPKPILPGGHLTTAHEQQSVATFERLQFKTATANNGKRRAAQQYFICNVDLYAETSDNNTVCIASCQSIPLVVRGRSPGHYADGLKSTTVQPATQVSDTYYYYQPSPYYYEKLPYIPTENNQDWQRSRYNSASSGSSSAPSPYTQESYFSQP</sequence>
<comment type="caution">
    <text evidence="5">The sequence shown here is derived from an EMBL/GenBank/DDBJ whole genome shotgun (WGS) entry which is preliminary data.</text>
</comment>
<dbReference type="GO" id="GO:0045944">
    <property type="term" value="P:positive regulation of transcription by RNA polymerase II"/>
    <property type="evidence" value="ECO:0007669"/>
    <property type="project" value="TreeGrafter"/>
</dbReference>
<evidence type="ECO:0000256" key="1">
    <source>
        <dbReference type="ARBA" id="ARBA00023125"/>
    </source>
</evidence>
<keyword evidence="6" id="KW-1185">Reference proteome</keyword>
<proteinExistence type="predicted"/>
<dbReference type="EMBL" id="JAANIU010001112">
    <property type="protein sequence ID" value="KAG1568565.1"/>
    <property type="molecule type" value="Genomic_DNA"/>
</dbReference>
<dbReference type="Proteomes" id="UP000740926">
    <property type="component" value="Unassembled WGS sequence"/>
</dbReference>
<feature type="compositionally biased region" description="Polar residues" evidence="3">
    <location>
        <begin position="13"/>
        <end position="46"/>
    </location>
</feature>
<dbReference type="InterPro" id="IPR052605">
    <property type="entry name" value="Fungal_trans_regulator"/>
</dbReference>
<dbReference type="GO" id="GO:0003700">
    <property type="term" value="F:DNA-binding transcription factor activity"/>
    <property type="evidence" value="ECO:0007669"/>
    <property type="project" value="UniProtKB-UniRule"/>
</dbReference>
<evidence type="ECO:0000256" key="3">
    <source>
        <dbReference type="SAM" id="MobiDB-lite"/>
    </source>
</evidence>
<feature type="compositionally biased region" description="Low complexity" evidence="3">
    <location>
        <begin position="320"/>
        <end position="336"/>
    </location>
</feature>
<dbReference type="PANTHER" id="PTHR35144:SF2">
    <property type="entry name" value="MEIOSIS-SPECIFIC TRANSCRIPTION FACTOR NDT80"/>
    <property type="match status" value="1"/>
</dbReference>
<dbReference type="Gene3D" id="2.60.40.1390">
    <property type="entry name" value="NDT80 DNA-binding domain"/>
    <property type="match status" value="2"/>
</dbReference>
<evidence type="ECO:0000259" key="4">
    <source>
        <dbReference type="PROSITE" id="PS51517"/>
    </source>
</evidence>
<keyword evidence="1 2" id="KW-0238">DNA-binding</keyword>
<reference evidence="5 6" key="1">
    <citation type="journal article" date="2020" name="Microb. Genom.">
        <title>Genetic diversity of clinical and environmental Mucorales isolates obtained from an investigation of mucormycosis cases among solid organ transplant recipients.</title>
        <authorList>
            <person name="Nguyen M.H."/>
            <person name="Kaul D."/>
            <person name="Muto C."/>
            <person name="Cheng S.J."/>
            <person name="Richter R.A."/>
            <person name="Bruno V.M."/>
            <person name="Liu G."/>
            <person name="Beyhan S."/>
            <person name="Sundermann A.J."/>
            <person name="Mounaud S."/>
            <person name="Pasculle A.W."/>
            <person name="Nierman W.C."/>
            <person name="Driscoll E."/>
            <person name="Cumbie R."/>
            <person name="Clancy C.J."/>
            <person name="Dupont C.L."/>
        </authorList>
    </citation>
    <scope>NUCLEOTIDE SEQUENCE [LARGE SCALE GENOMIC DNA]</scope>
    <source>
        <strain evidence="5 6">GL24</strain>
    </source>
</reference>
<gene>
    <name evidence="5" type="ORF">G6F50_007174</name>
</gene>
<accession>A0A9P6Z190</accession>
<dbReference type="AlphaFoldDB" id="A0A9P6Z190"/>
<dbReference type="PANTHER" id="PTHR35144">
    <property type="entry name" value="MEIOSIS-SPECIFIC TRANSCRIPTION FACTOR NDT80"/>
    <property type="match status" value="1"/>
</dbReference>
<dbReference type="SUPFAM" id="SSF49417">
    <property type="entry name" value="p53-like transcription factors"/>
    <property type="match status" value="1"/>
</dbReference>
<organism evidence="5 6">
    <name type="scientific">Rhizopus delemar</name>
    <dbReference type="NCBI Taxonomy" id="936053"/>
    <lineage>
        <taxon>Eukaryota</taxon>
        <taxon>Fungi</taxon>
        <taxon>Fungi incertae sedis</taxon>
        <taxon>Mucoromycota</taxon>
        <taxon>Mucoromycotina</taxon>
        <taxon>Mucoromycetes</taxon>
        <taxon>Mucorales</taxon>
        <taxon>Mucorineae</taxon>
        <taxon>Rhizopodaceae</taxon>
        <taxon>Rhizopus</taxon>
    </lineage>
</organism>
<evidence type="ECO:0000313" key="6">
    <source>
        <dbReference type="Proteomes" id="UP000740926"/>
    </source>
</evidence>
<dbReference type="InterPro" id="IPR037141">
    <property type="entry name" value="NDT80_DNA-bd_dom_sf"/>
</dbReference>
<dbReference type="GO" id="GO:0003677">
    <property type="term" value="F:DNA binding"/>
    <property type="evidence" value="ECO:0007669"/>
    <property type="project" value="UniProtKB-KW"/>
</dbReference>
<feature type="DNA-binding region" description="NDT80" evidence="2">
    <location>
        <begin position="53"/>
        <end position="278"/>
    </location>
</feature>
<feature type="region of interest" description="Disordered" evidence="3">
    <location>
        <begin position="319"/>
        <end position="345"/>
    </location>
</feature>
<dbReference type="InterPro" id="IPR024061">
    <property type="entry name" value="NDT80_DNA-bd_dom"/>
</dbReference>
<dbReference type="Pfam" id="PF05224">
    <property type="entry name" value="NDT80_PhoG"/>
    <property type="match status" value="1"/>
</dbReference>
<dbReference type="InterPro" id="IPR008967">
    <property type="entry name" value="p53-like_TF_DNA-bd_sf"/>
</dbReference>
<evidence type="ECO:0000313" key="5">
    <source>
        <dbReference type="EMBL" id="KAG1568565.1"/>
    </source>
</evidence>
<dbReference type="PROSITE" id="PS51517">
    <property type="entry name" value="NDT80"/>
    <property type="match status" value="1"/>
</dbReference>
<dbReference type="GO" id="GO:0000228">
    <property type="term" value="C:nuclear chromosome"/>
    <property type="evidence" value="ECO:0007669"/>
    <property type="project" value="TreeGrafter"/>
</dbReference>
<protein>
    <recommendedName>
        <fullName evidence="4">NDT80 domain-containing protein</fullName>
    </recommendedName>
</protein>
<name>A0A9P6Z190_9FUNG</name>
<dbReference type="GO" id="GO:0051321">
    <property type="term" value="P:meiotic cell cycle"/>
    <property type="evidence" value="ECO:0007669"/>
    <property type="project" value="TreeGrafter"/>
</dbReference>
<evidence type="ECO:0000256" key="2">
    <source>
        <dbReference type="PROSITE-ProRule" id="PRU00850"/>
    </source>
</evidence>
<feature type="domain" description="NDT80" evidence="4">
    <location>
        <begin position="53"/>
        <end position="278"/>
    </location>
</feature>
<feature type="region of interest" description="Disordered" evidence="3">
    <location>
        <begin position="1"/>
        <end position="63"/>
    </location>
</feature>